<dbReference type="Gene3D" id="1.20.1540.10">
    <property type="entry name" value="Rhomboid-like"/>
    <property type="match status" value="1"/>
</dbReference>
<dbReference type="InterPro" id="IPR022241">
    <property type="entry name" value="iRhom1_2_N"/>
</dbReference>
<dbReference type="OrthoDB" id="2146116at2759"/>
<reference evidence="12" key="1">
    <citation type="submission" date="2022-11" db="UniProtKB">
        <authorList>
            <consortium name="EnsemblMetazoa"/>
        </authorList>
    </citation>
    <scope>IDENTIFICATION</scope>
</reference>
<feature type="region of interest" description="Disordered" evidence="8">
    <location>
        <begin position="338"/>
        <end position="386"/>
    </location>
</feature>
<evidence type="ECO:0000259" key="10">
    <source>
        <dbReference type="Pfam" id="PF01694"/>
    </source>
</evidence>
<feature type="region of interest" description="Disordered" evidence="8">
    <location>
        <begin position="1"/>
        <end position="59"/>
    </location>
</feature>
<evidence type="ECO:0000256" key="1">
    <source>
        <dbReference type="ARBA" id="ARBA00002661"/>
    </source>
</evidence>
<comment type="subcellular location">
    <subcellularLocation>
        <location evidence="2">Endoplasmic reticulum membrane</location>
        <topology evidence="2">Multi-pass membrane protein</topology>
    </subcellularLocation>
</comment>
<feature type="domain" description="Peptidase S54 rhomboid" evidence="10">
    <location>
        <begin position="754"/>
        <end position="891"/>
    </location>
</feature>
<name>A0A914B0D1_PATMI</name>
<feature type="region of interest" description="Disordered" evidence="8">
    <location>
        <begin position="639"/>
        <end position="659"/>
    </location>
</feature>
<feature type="transmembrane region" description="Helical" evidence="9">
    <location>
        <begin position="795"/>
        <end position="814"/>
    </location>
</feature>
<keyword evidence="5" id="KW-0256">Endoplasmic reticulum</keyword>
<dbReference type="AlphaFoldDB" id="A0A914B0D1"/>
<feature type="transmembrane region" description="Helical" evidence="9">
    <location>
        <begin position="876"/>
        <end position="895"/>
    </location>
</feature>
<dbReference type="GO" id="GO:0050708">
    <property type="term" value="P:regulation of protein secretion"/>
    <property type="evidence" value="ECO:0007669"/>
    <property type="project" value="TreeGrafter"/>
</dbReference>
<evidence type="ECO:0000256" key="8">
    <source>
        <dbReference type="SAM" id="MobiDB-lite"/>
    </source>
</evidence>
<dbReference type="GO" id="GO:0005789">
    <property type="term" value="C:endoplasmic reticulum membrane"/>
    <property type="evidence" value="ECO:0007669"/>
    <property type="project" value="UniProtKB-SubCell"/>
</dbReference>
<dbReference type="EnsemblMetazoa" id="XM_038213306.1">
    <property type="protein sequence ID" value="XP_038069234.1"/>
    <property type="gene ID" value="LOC119738415"/>
</dbReference>
<dbReference type="GO" id="GO:0042058">
    <property type="term" value="P:regulation of epidermal growth factor receptor signaling pathway"/>
    <property type="evidence" value="ECO:0007669"/>
    <property type="project" value="TreeGrafter"/>
</dbReference>
<dbReference type="InterPro" id="IPR035952">
    <property type="entry name" value="Rhomboid-like_sf"/>
</dbReference>
<feature type="compositionally biased region" description="Pro residues" evidence="8">
    <location>
        <begin position="359"/>
        <end position="381"/>
    </location>
</feature>
<evidence type="ECO:0000256" key="6">
    <source>
        <dbReference type="ARBA" id="ARBA00022989"/>
    </source>
</evidence>
<evidence type="ECO:0000256" key="2">
    <source>
        <dbReference type="ARBA" id="ARBA00004477"/>
    </source>
</evidence>
<evidence type="ECO:0008006" key="14">
    <source>
        <dbReference type="Google" id="ProtNLM"/>
    </source>
</evidence>
<dbReference type="OMA" id="ICWESYE"/>
<evidence type="ECO:0000259" key="11">
    <source>
        <dbReference type="Pfam" id="PF12595"/>
    </source>
</evidence>
<comment type="function">
    <text evidence="1">Regulates ADAM17 protease, a sheddase of the epidermal growth factor (EGF) receptor ligands and TNF, thereby plays a role in sleep, cell survival, proliferation, migration and inflammation. Does not exhibit any protease activity on its own.</text>
</comment>
<feature type="transmembrane region" description="Helical" evidence="9">
    <location>
        <begin position="514"/>
        <end position="537"/>
    </location>
</feature>
<evidence type="ECO:0000256" key="7">
    <source>
        <dbReference type="ARBA" id="ARBA00023136"/>
    </source>
</evidence>
<dbReference type="InterPro" id="IPR051512">
    <property type="entry name" value="Inactive_Rhomboid"/>
</dbReference>
<dbReference type="GO" id="GO:0004252">
    <property type="term" value="F:serine-type endopeptidase activity"/>
    <property type="evidence" value="ECO:0007669"/>
    <property type="project" value="InterPro"/>
</dbReference>
<keyword evidence="7 9" id="KW-0472">Membrane</keyword>
<dbReference type="Pfam" id="PF01694">
    <property type="entry name" value="Rhomboid"/>
    <property type="match status" value="1"/>
</dbReference>
<sequence length="962" mass="107866">MSVSSSVVEEKKVNRVSFLDPELEGSRNSAVGSREEEDGSSSNRETSVITEEDVDGSEENLLEQNASRVKSVTANFFGVGDNAHEDQRRWQSRRSRHLSRRHGGIKAHLEDDMMEREAMTMGNMTPLPHIIDPLARPKMRTTMDETDGTRQPLNSAMSSMTAGSSVFQKQVSHRLTRQRSKRQSVAKMGWDVLRQSVRQPKTAPKQSVSQDCLVQQRPPLLHSRSFAPASLIIGEYEDEEEMDTTPFFSPGVLTDELADDVFFSTTSPKHVRQSPVRKTEPAAAAAAAAVPCDLTDDDLRLREAVSLPTVMEAEKGETDEAAAPKEQDMKEIKAKMSASLPYLPSPEVTEELPKELPTTPSPAEPLPEPTPEPTPDEPSQPAPEVQEAPAVLRVRPLPLLPTQRVPSAGEPLDGRVAAAMAQMIPTGIGWRKKNTEDKFRMAPILAEDLPDAILPSIRRNKIAEQIMQGAFDNSDRRQIGKGLVGRVLNRSYKSRRMDSNVRKQIEEIEDHRPYFTYWVTTVQIVIVIVSIAFYGFAPIGFSYSQRTDLVQQSNLVIQTVGYMEPDNFWIGPRPADLIHLGAKFSPCMHRDRQIHQSIDDDRELESTTGCCIRTDKSGCVQTLPEDCPTRFSNFIKWPDSADPENSRTSGSVCGQDPRSCTNPASVPPYEWEDNISKWPICWESFEIPDKEHTTCELTGRPCCVGIYGKCMIVSRDQCAFVNGYYHEEATLCSQINCLDAVCGLVNFANPEYPDQIYRIFLSLFLHAGIFHCILSVIMQMTILRDLEKLAGCFRISIIYIFSGIGGNITSAIFIPYRAETGPAGAQFGLLACLVVEVLQSWQILKSPFKALAKLLFIIALLFILGLLPWIDNYAHLGGFICGTFLSFTFLPYIYFGEFDRTRKRVQILISILCLLAYYCLVFTVFYLRLLKDCSWCQYFNCVPLTSDFCNDMDLILDKIPVL</sequence>
<dbReference type="SUPFAM" id="SSF144091">
    <property type="entry name" value="Rhomboid-like"/>
    <property type="match status" value="1"/>
</dbReference>
<dbReference type="Pfam" id="PF12595">
    <property type="entry name" value="iRhom1-2_N"/>
    <property type="match status" value="1"/>
</dbReference>
<evidence type="ECO:0000256" key="9">
    <source>
        <dbReference type="SAM" id="Phobius"/>
    </source>
</evidence>
<evidence type="ECO:0000256" key="3">
    <source>
        <dbReference type="ARBA" id="ARBA00009045"/>
    </source>
</evidence>
<feature type="compositionally biased region" description="Acidic residues" evidence="8">
    <location>
        <begin position="50"/>
        <end position="59"/>
    </location>
</feature>
<feature type="domain" description="Inactive rhomboid protein 1/2 N-terminal" evidence="11">
    <location>
        <begin position="84"/>
        <end position="264"/>
    </location>
</feature>
<protein>
    <recommendedName>
        <fullName evidence="14">Inactive rhomboid protein 1</fullName>
    </recommendedName>
</protein>
<dbReference type="GeneID" id="119738415"/>
<feature type="transmembrane region" description="Helical" evidence="9">
    <location>
        <begin position="907"/>
        <end position="927"/>
    </location>
</feature>
<feature type="transmembrane region" description="Helical" evidence="9">
    <location>
        <begin position="759"/>
        <end position="783"/>
    </location>
</feature>
<keyword evidence="6 9" id="KW-1133">Transmembrane helix</keyword>
<evidence type="ECO:0000313" key="12">
    <source>
        <dbReference type="EnsemblMetazoa" id="XP_038069234.1"/>
    </source>
</evidence>
<dbReference type="PANTHER" id="PTHR45965:SF3">
    <property type="entry name" value="INACTIVE RHOMBOID PROTEIN 1"/>
    <property type="match status" value="1"/>
</dbReference>
<proteinExistence type="inferred from homology"/>
<feature type="region of interest" description="Disordered" evidence="8">
    <location>
        <begin position="83"/>
        <end position="102"/>
    </location>
</feature>
<evidence type="ECO:0000313" key="13">
    <source>
        <dbReference type="Proteomes" id="UP000887568"/>
    </source>
</evidence>
<organism evidence="12 13">
    <name type="scientific">Patiria miniata</name>
    <name type="common">Bat star</name>
    <name type="synonym">Asterina miniata</name>
    <dbReference type="NCBI Taxonomy" id="46514"/>
    <lineage>
        <taxon>Eukaryota</taxon>
        <taxon>Metazoa</taxon>
        <taxon>Echinodermata</taxon>
        <taxon>Eleutherozoa</taxon>
        <taxon>Asterozoa</taxon>
        <taxon>Asteroidea</taxon>
        <taxon>Valvatacea</taxon>
        <taxon>Valvatida</taxon>
        <taxon>Asterinidae</taxon>
        <taxon>Patiria</taxon>
    </lineage>
</organism>
<accession>A0A914B0D1</accession>
<dbReference type="FunFam" id="1.20.1540.10:FF:000025">
    <property type="entry name" value="Putative rhomboid family"/>
    <property type="match status" value="1"/>
</dbReference>
<feature type="compositionally biased region" description="Polar residues" evidence="8">
    <location>
        <begin position="646"/>
        <end position="659"/>
    </location>
</feature>
<comment type="similarity">
    <text evidence="3">Belongs to the peptidase S54 family.</text>
</comment>
<feature type="compositionally biased region" description="Polar residues" evidence="8">
    <location>
        <begin position="40"/>
        <end position="49"/>
    </location>
</feature>
<dbReference type="InterPro" id="IPR022764">
    <property type="entry name" value="Peptidase_S54_rhomboid_dom"/>
</dbReference>
<evidence type="ECO:0000256" key="5">
    <source>
        <dbReference type="ARBA" id="ARBA00022824"/>
    </source>
</evidence>
<feature type="transmembrane region" description="Helical" evidence="9">
    <location>
        <begin position="850"/>
        <end position="870"/>
    </location>
</feature>
<evidence type="ECO:0000256" key="4">
    <source>
        <dbReference type="ARBA" id="ARBA00022692"/>
    </source>
</evidence>
<dbReference type="Proteomes" id="UP000887568">
    <property type="component" value="Unplaced"/>
</dbReference>
<keyword evidence="13" id="KW-1185">Reference proteome</keyword>
<dbReference type="RefSeq" id="XP_038069234.1">
    <property type="nucleotide sequence ID" value="XM_038213306.1"/>
</dbReference>
<feature type="compositionally biased region" description="Basic residues" evidence="8">
    <location>
        <begin position="90"/>
        <end position="102"/>
    </location>
</feature>
<dbReference type="PANTHER" id="PTHR45965">
    <property type="entry name" value="INACTIVE RHOMBOID PROTEIN"/>
    <property type="match status" value="1"/>
</dbReference>
<keyword evidence="4 9" id="KW-0812">Transmembrane</keyword>